<proteinExistence type="predicted"/>
<organism evidence="1">
    <name type="scientific">Fusarium oxysporum f. sp. melonis 26406</name>
    <dbReference type="NCBI Taxonomy" id="1089452"/>
    <lineage>
        <taxon>Eukaryota</taxon>
        <taxon>Fungi</taxon>
        <taxon>Dikarya</taxon>
        <taxon>Ascomycota</taxon>
        <taxon>Pezizomycotina</taxon>
        <taxon>Sordariomycetes</taxon>
        <taxon>Hypocreomycetidae</taxon>
        <taxon>Hypocreales</taxon>
        <taxon>Nectriaceae</taxon>
        <taxon>Fusarium</taxon>
        <taxon>Fusarium oxysporum species complex</taxon>
    </lineage>
</organism>
<name>W9YUE2_FUSOX</name>
<dbReference type="AlphaFoldDB" id="W9YUE2"/>
<dbReference type="HOGENOM" id="CLU_2722322_0_0_1"/>
<protein>
    <submittedName>
        <fullName evidence="1">Uncharacterized protein</fullName>
    </submittedName>
</protein>
<gene>
    <name evidence="1" type="ORF">FOMG_20030</name>
</gene>
<dbReference type="Proteomes" id="UP000030703">
    <property type="component" value="Unassembled WGS sequence"/>
</dbReference>
<sequence>MVENTVAVWHKLNPGEGTGQPLLRPRLLQSGDLSVPLRPRSLAEKALEPLLRPRLLGSGVLGEWGAAQLAGV</sequence>
<reference evidence="1" key="2">
    <citation type="submission" date="2014-02" db="EMBL/GenBank/DDBJ databases">
        <title>Annotation of the Genome Sequence of Fusarium oxysporum f. sp. melonis 26406.</title>
        <authorList>
            <consortium name="The Broad Institute Genomics Platform"/>
            <person name="Ma L.-J."/>
            <person name="Corby-Kistler H."/>
            <person name="Broz K."/>
            <person name="Gale L.R."/>
            <person name="Jonkers W."/>
            <person name="O'Donnell K."/>
            <person name="Ploetz R."/>
            <person name="Steinberg C."/>
            <person name="Schwartz D.C."/>
            <person name="VanEtten H."/>
            <person name="Zhou S."/>
            <person name="Young S.K."/>
            <person name="Zeng Q."/>
            <person name="Gargeya S."/>
            <person name="Fitzgerald M."/>
            <person name="Abouelleil A."/>
            <person name="Alvarado L."/>
            <person name="Chapman S.B."/>
            <person name="Gainer-Dewar J."/>
            <person name="Goldberg J."/>
            <person name="Griggs A."/>
            <person name="Gujja S."/>
            <person name="Hansen M."/>
            <person name="Howarth C."/>
            <person name="Imamovic A."/>
            <person name="Ireland A."/>
            <person name="Larimer J."/>
            <person name="McCowan C."/>
            <person name="Murphy C."/>
            <person name="Pearson M."/>
            <person name="Poon T.W."/>
            <person name="Priest M."/>
            <person name="Roberts A."/>
            <person name="Saif S."/>
            <person name="Shea T."/>
            <person name="Sykes S."/>
            <person name="Wortman J."/>
            <person name="Nusbaum C."/>
            <person name="Birren B."/>
        </authorList>
    </citation>
    <scope>NUCLEOTIDE SEQUENCE</scope>
    <source>
        <strain evidence="1">26406</strain>
    </source>
</reference>
<dbReference type="EMBL" id="KI981251">
    <property type="protein sequence ID" value="EXK23189.1"/>
    <property type="molecule type" value="Genomic_DNA"/>
</dbReference>
<reference evidence="1" key="1">
    <citation type="submission" date="2012-04" db="EMBL/GenBank/DDBJ databases">
        <title>The Genome Sequence of Fusarium oxysporum melonis.</title>
        <authorList>
            <consortium name="The Broad Institute Genome Sequencing Platform"/>
            <person name="Ma L.-J."/>
            <person name="Gale L.R."/>
            <person name="Schwartz D.C."/>
            <person name="Zhou S."/>
            <person name="Corby-Kistler H."/>
            <person name="Young S.K."/>
            <person name="Zeng Q."/>
            <person name="Gargeya S."/>
            <person name="Fitzgerald M."/>
            <person name="Haas B."/>
            <person name="Abouelleil A."/>
            <person name="Alvarado L."/>
            <person name="Arachchi H.M."/>
            <person name="Berlin A."/>
            <person name="Brown A."/>
            <person name="Chapman S.B."/>
            <person name="Chen Z."/>
            <person name="Dunbar C."/>
            <person name="Freedman E."/>
            <person name="Gearin G."/>
            <person name="Goldberg J."/>
            <person name="Griggs A."/>
            <person name="Gujja S."/>
            <person name="Heiman D."/>
            <person name="Howarth C."/>
            <person name="Larson L."/>
            <person name="Lui A."/>
            <person name="MacDonald P.J.P."/>
            <person name="Montmayeur A."/>
            <person name="Murphy C."/>
            <person name="Neiman D."/>
            <person name="Pearson M."/>
            <person name="Priest M."/>
            <person name="Roberts A."/>
            <person name="Saif S."/>
            <person name="Shea T."/>
            <person name="Shenoy N."/>
            <person name="Sisk P."/>
            <person name="Stolte C."/>
            <person name="Sykes S."/>
            <person name="Wortman J."/>
            <person name="Nusbaum C."/>
            <person name="Birren B."/>
        </authorList>
    </citation>
    <scope>NUCLEOTIDE SEQUENCE</scope>
    <source>
        <strain evidence="1">26406</strain>
    </source>
</reference>
<evidence type="ECO:0000313" key="1">
    <source>
        <dbReference type="EMBL" id="EXK23189.1"/>
    </source>
</evidence>
<dbReference type="VEuPathDB" id="FungiDB:FOMG_20030"/>
<accession>W9YUE2</accession>